<evidence type="ECO:0000256" key="1">
    <source>
        <dbReference type="SAM" id="MobiDB-lite"/>
    </source>
</evidence>
<organism evidence="3 4">
    <name type="scientific">Thauera phenolivorans</name>
    <dbReference type="NCBI Taxonomy" id="1792543"/>
    <lineage>
        <taxon>Bacteria</taxon>
        <taxon>Pseudomonadati</taxon>
        <taxon>Pseudomonadota</taxon>
        <taxon>Betaproteobacteria</taxon>
        <taxon>Rhodocyclales</taxon>
        <taxon>Zoogloeaceae</taxon>
        <taxon>Thauera</taxon>
    </lineage>
</organism>
<dbReference type="AlphaFoldDB" id="A0A7X7LYR1"/>
<sequence>MKTKPDPRAWRFLLVASLALGGCVVAPVDDGYYEDEVVVVTPPARIEYRGYPPLAGYIWIDGFWRWSGYRHDWVPGYWAPPHHRHFRPPVRRAYPEPRHFERDRGRDRDRSHGWTGGDDRRRDSARDRDARREPGLARPRQASRTPPRAAQRERLRPERREQLRPQPRPGFGERMRDNAGAAVPRAVQSRERRPNPATLRERIDARRRATGGEPRVGRATGEARPQRGDGDPRARPSWPRQERDGGG</sequence>
<dbReference type="InterPro" id="IPR024447">
    <property type="entry name" value="YXWGXW_rpt"/>
</dbReference>
<dbReference type="PROSITE" id="PS51257">
    <property type="entry name" value="PROKAR_LIPOPROTEIN"/>
    <property type="match status" value="1"/>
</dbReference>
<evidence type="ECO:0000256" key="2">
    <source>
        <dbReference type="SAM" id="SignalP"/>
    </source>
</evidence>
<accession>A0A7X7LYR1</accession>
<feature type="compositionally biased region" description="Basic and acidic residues" evidence="1">
    <location>
        <begin position="150"/>
        <end position="163"/>
    </location>
</feature>
<proteinExistence type="predicted"/>
<feature type="signal peptide" evidence="2">
    <location>
        <begin position="1"/>
        <end position="28"/>
    </location>
</feature>
<reference evidence="3 4" key="1">
    <citation type="journal article" date="2020" name="Biotechnol. Biofuels">
        <title>New insights from the biogas microbiome by comprehensive genome-resolved metagenomics of nearly 1600 species originating from multiple anaerobic digesters.</title>
        <authorList>
            <person name="Campanaro S."/>
            <person name="Treu L."/>
            <person name="Rodriguez-R L.M."/>
            <person name="Kovalovszki A."/>
            <person name="Ziels R.M."/>
            <person name="Maus I."/>
            <person name="Zhu X."/>
            <person name="Kougias P.G."/>
            <person name="Basile A."/>
            <person name="Luo G."/>
            <person name="Schluter A."/>
            <person name="Konstantinidis K.T."/>
            <person name="Angelidaki I."/>
        </authorList>
    </citation>
    <scope>NUCLEOTIDE SEQUENCE [LARGE SCALE GENOMIC DNA]</scope>
    <source>
        <strain evidence="3">AS06rmzACSIP_256</strain>
    </source>
</reference>
<dbReference type="EMBL" id="JAAYYV010000438">
    <property type="protein sequence ID" value="NLF55718.1"/>
    <property type="molecule type" value="Genomic_DNA"/>
</dbReference>
<dbReference type="Pfam" id="PF12779">
    <property type="entry name" value="WXXGXW"/>
    <property type="match status" value="1"/>
</dbReference>
<dbReference type="RefSeq" id="WP_158014416.1">
    <property type="nucleotide sequence ID" value="NZ_MBFM01000005.1"/>
</dbReference>
<name>A0A7X7LYR1_9RHOO</name>
<evidence type="ECO:0000313" key="3">
    <source>
        <dbReference type="EMBL" id="NLF55718.1"/>
    </source>
</evidence>
<feature type="compositionally biased region" description="Basic and acidic residues" evidence="1">
    <location>
        <begin position="97"/>
        <end position="135"/>
    </location>
</feature>
<dbReference type="OrthoDB" id="121499at2"/>
<dbReference type="Proteomes" id="UP000536534">
    <property type="component" value="Unassembled WGS sequence"/>
</dbReference>
<feature type="compositionally biased region" description="Basic and acidic residues" evidence="1">
    <location>
        <begin position="224"/>
        <end position="247"/>
    </location>
</feature>
<feature type="region of interest" description="Disordered" evidence="1">
    <location>
        <begin position="97"/>
        <end position="247"/>
    </location>
</feature>
<gene>
    <name evidence="3" type="ORF">GX576_15220</name>
</gene>
<keyword evidence="2" id="KW-0732">Signal</keyword>
<feature type="compositionally biased region" description="Basic and acidic residues" evidence="1">
    <location>
        <begin position="188"/>
        <end position="207"/>
    </location>
</feature>
<evidence type="ECO:0000313" key="4">
    <source>
        <dbReference type="Proteomes" id="UP000536534"/>
    </source>
</evidence>
<feature type="chain" id="PRO_5030932205" evidence="2">
    <location>
        <begin position="29"/>
        <end position="247"/>
    </location>
</feature>
<comment type="caution">
    <text evidence="3">The sequence shown here is derived from an EMBL/GenBank/DDBJ whole genome shotgun (WGS) entry which is preliminary data.</text>
</comment>
<protein>
    <submittedName>
        <fullName evidence="3">BcpO-related WXXGXW repeat protein</fullName>
    </submittedName>
</protein>